<dbReference type="PANTHER" id="PTHR11097:SF14">
    <property type="entry name" value="EXOSOME COMPLEX COMPONENT RRP45"/>
    <property type="match status" value="1"/>
</dbReference>
<proteinExistence type="inferred from homology"/>
<sequence length="295" mass="33002">MPREPDPSTNERAFLLSALSEKTRLDGRPFDAYRPISLSFPQNPDQYGVADVRMGKTRVLCNISSEVVTPYADRKFDGVFTISCELSPMGSAAFEVGRQDQTELLLSRLLEKTIRRSGALDTESLCIVAGQKCFHVRADLHVLDHDGNLVDASCLALVAALMHYRRPDVEVKGEEVTVFDTRERDPVKLSMQHQPFCVTFSYYASGEILLQDATLLEEQCREGEVVISMNRFGEICQIAKYGGAAVEGLSMLTCTNAALERVKVFDRLVKEELAKDDKLRDQGGVMKELRAENER</sequence>
<dbReference type="GO" id="GO:0035925">
    <property type="term" value="F:mRNA 3'-UTR AU-rich region binding"/>
    <property type="evidence" value="ECO:0007669"/>
    <property type="project" value="TreeGrafter"/>
</dbReference>
<evidence type="ECO:0000256" key="5">
    <source>
        <dbReference type="ARBA" id="ARBA00022490"/>
    </source>
</evidence>
<evidence type="ECO:0000256" key="8">
    <source>
        <dbReference type="ARBA" id="ARBA00022884"/>
    </source>
</evidence>
<dbReference type="InterPro" id="IPR001247">
    <property type="entry name" value="ExoRNase_PH_dom1"/>
</dbReference>
<dbReference type="GO" id="GO:0000177">
    <property type="term" value="C:cytoplasmic exosome (RNase complex)"/>
    <property type="evidence" value="ECO:0007669"/>
    <property type="project" value="TreeGrafter"/>
</dbReference>
<evidence type="ECO:0000256" key="2">
    <source>
        <dbReference type="ARBA" id="ARBA00004604"/>
    </source>
</evidence>
<dbReference type="Pfam" id="PF03725">
    <property type="entry name" value="RNase_PH_C"/>
    <property type="match status" value="1"/>
</dbReference>
<comment type="similarity">
    <text evidence="3">Belongs to the RNase PH family.</text>
</comment>
<dbReference type="SUPFAM" id="SSF55666">
    <property type="entry name" value="Ribonuclease PH domain 2-like"/>
    <property type="match status" value="1"/>
</dbReference>
<evidence type="ECO:0000256" key="9">
    <source>
        <dbReference type="ARBA" id="ARBA00023242"/>
    </source>
</evidence>
<name>A0A4U0U5M3_9PEZI</name>
<comment type="caution">
    <text evidence="13">The sequence shown here is derived from an EMBL/GenBank/DDBJ whole genome shotgun (WGS) entry which is preliminary data.</text>
</comment>
<gene>
    <name evidence="13" type="ORF">B0A50_03246</name>
</gene>
<dbReference type="AlphaFoldDB" id="A0A4U0U5M3"/>
<evidence type="ECO:0000256" key="1">
    <source>
        <dbReference type="ARBA" id="ARBA00004496"/>
    </source>
</evidence>
<evidence type="ECO:0000256" key="3">
    <source>
        <dbReference type="ARBA" id="ARBA00006678"/>
    </source>
</evidence>
<keyword evidence="14" id="KW-1185">Reference proteome</keyword>
<evidence type="ECO:0000313" key="13">
    <source>
        <dbReference type="EMBL" id="TKA29882.1"/>
    </source>
</evidence>
<dbReference type="InterPro" id="IPR020568">
    <property type="entry name" value="Ribosomal_Su5_D2-typ_SF"/>
</dbReference>
<dbReference type="GO" id="GO:0071035">
    <property type="term" value="P:nuclear polyadenylation-dependent rRNA catabolic process"/>
    <property type="evidence" value="ECO:0007669"/>
    <property type="project" value="TreeGrafter"/>
</dbReference>
<keyword evidence="6" id="KW-0698">rRNA processing</keyword>
<dbReference type="InterPro" id="IPR015847">
    <property type="entry name" value="ExoRNase_PH_dom2"/>
</dbReference>
<dbReference type="InterPro" id="IPR027408">
    <property type="entry name" value="PNPase/RNase_PH_dom_sf"/>
</dbReference>
<dbReference type="GO" id="GO:0016075">
    <property type="term" value="P:rRNA catabolic process"/>
    <property type="evidence" value="ECO:0007669"/>
    <property type="project" value="TreeGrafter"/>
</dbReference>
<dbReference type="GO" id="GO:0034476">
    <property type="term" value="P:U5 snRNA 3'-end processing"/>
    <property type="evidence" value="ECO:0007669"/>
    <property type="project" value="TreeGrafter"/>
</dbReference>
<dbReference type="Pfam" id="PF01138">
    <property type="entry name" value="RNase_PH"/>
    <property type="match status" value="1"/>
</dbReference>
<keyword evidence="8" id="KW-0694">RNA-binding</keyword>
<keyword evidence="7" id="KW-0271">Exosome</keyword>
<dbReference type="GO" id="GO:0034473">
    <property type="term" value="P:U1 snRNA 3'-end processing"/>
    <property type="evidence" value="ECO:0007669"/>
    <property type="project" value="TreeGrafter"/>
</dbReference>
<evidence type="ECO:0000256" key="4">
    <source>
        <dbReference type="ARBA" id="ARBA00019572"/>
    </source>
</evidence>
<dbReference type="Gene3D" id="3.30.230.70">
    <property type="entry name" value="GHMP Kinase, N-terminal domain"/>
    <property type="match status" value="1"/>
</dbReference>
<dbReference type="CDD" id="cd11368">
    <property type="entry name" value="RNase_PH_RRP45"/>
    <property type="match status" value="1"/>
</dbReference>
<keyword evidence="5" id="KW-0963">Cytoplasm</keyword>
<dbReference type="GO" id="GO:0071038">
    <property type="term" value="P:TRAMP-dependent tRNA surveillance pathway"/>
    <property type="evidence" value="ECO:0007669"/>
    <property type="project" value="TreeGrafter"/>
</dbReference>
<dbReference type="Proteomes" id="UP000308549">
    <property type="component" value="Unassembled WGS sequence"/>
</dbReference>
<accession>A0A4U0U5M3</accession>
<dbReference type="InterPro" id="IPR050590">
    <property type="entry name" value="Exosome_comp_Rrp42_subfam"/>
</dbReference>
<evidence type="ECO:0000259" key="11">
    <source>
        <dbReference type="Pfam" id="PF01138"/>
    </source>
</evidence>
<evidence type="ECO:0000256" key="10">
    <source>
        <dbReference type="ARBA" id="ARBA00077933"/>
    </source>
</evidence>
<dbReference type="GO" id="GO:0000467">
    <property type="term" value="P:exonucleolytic trimming to generate mature 3'-end of 5.8S rRNA from tricistronic rRNA transcript (SSU-rRNA, 5.8S rRNA, LSU-rRNA)"/>
    <property type="evidence" value="ECO:0007669"/>
    <property type="project" value="TreeGrafter"/>
</dbReference>
<dbReference type="GO" id="GO:0034475">
    <property type="term" value="P:U4 snRNA 3'-end processing"/>
    <property type="evidence" value="ECO:0007669"/>
    <property type="project" value="TreeGrafter"/>
</dbReference>
<evidence type="ECO:0000313" key="14">
    <source>
        <dbReference type="Proteomes" id="UP000308549"/>
    </source>
</evidence>
<evidence type="ECO:0000256" key="7">
    <source>
        <dbReference type="ARBA" id="ARBA00022835"/>
    </source>
</evidence>
<keyword evidence="9" id="KW-0539">Nucleus</keyword>
<dbReference type="SUPFAM" id="SSF54211">
    <property type="entry name" value="Ribosomal protein S5 domain 2-like"/>
    <property type="match status" value="1"/>
</dbReference>
<protein>
    <recommendedName>
        <fullName evidence="4">Exosome complex component RRP45</fullName>
    </recommendedName>
    <alternativeName>
        <fullName evidence="10">Ribosomal RNA-processing protein 45</fullName>
    </alternativeName>
</protein>
<organism evidence="13 14">
    <name type="scientific">Salinomyces thailandicus</name>
    <dbReference type="NCBI Taxonomy" id="706561"/>
    <lineage>
        <taxon>Eukaryota</taxon>
        <taxon>Fungi</taxon>
        <taxon>Dikarya</taxon>
        <taxon>Ascomycota</taxon>
        <taxon>Pezizomycotina</taxon>
        <taxon>Dothideomycetes</taxon>
        <taxon>Dothideomycetidae</taxon>
        <taxon>Mycosphaerellales</taxon>
        <taxon>Teratosphaeriaceae</taxon>
        <taxon>Salinomyces</taxon>
    </lineage>
</organism>
<reference evidence="13 14" key="1">
    <citation type="submission" date="2017-03" db="EMBL/GenBank/DDBJ databases">
        <title>Genomes of endolithic fungi from Antarctica.</title>
        <authorList>
            <person name="Coleine C."/>
            <person name="Masonjones S."/>
            <person name="Stajich J.E."/>
        </authorList>
    </citation>
    <scope>NUCLEOTIDE SEQUENCE [LARGE SCALE GENOMIC DNA]</scope>
    <source>
        <strain evidence="13 14">CCFEE 6315</strain>
    </source>
</reference>
<evidence type="ECO:0000256" key="6">
    <source>
        <dbReference type="ARBA" id="ARBA00022552"/>
    </source>
</evidence>
<dbReference type="OrthoDB" id="10264038at2759"/>
<dbReference type="FunFam" id="3.30.230.70:FF:000005">
    <property type="entry name" value="Exosome complex component RRP45"/>
    <property type="match status" value="1"/>
</dbReference>
<dbReference type="GO" id="GO:0071028">
    <property type="term" value="P:nuclear mRNA surveillance"/>
    <property type="evidence" value="ECO:0007669"/>
    <property type="project" value="TreeGrafter"/>
</dbReference>
<comment type="subcellular location">
    <subcellularLocation>
        <location evidence="1">Cytoplasm</location>
    </subcellularLocation>
    <subcellularLocation>
        <location evidence="2">Nucleus</location>
        <location evidence="2">Nucleolus</location>
    </subcellularLocation>
</comment>
<dbReference type="InterPro" id="IPR036345">
    <property type="entry name" value="ExoRNase_PH_dom2_sf"/>
</dbReference>
<dbReference type="InterPro" id="IPR033100">
    <property type="entry name" value="Rrp45"/>
</dbReference>
<dbReference type="EMBL" id="NAJL01000013">
    <property type="protein sequence ID" value="TKA29882.1"/>
    <property type="molecule type" value="Genomic_DNA"/>
</dbReference>
<evidence type="ECO:0000259" key="12">
    <source>
        <dbReference type="Pfam" id="PF03725"/>
    </source>
</evidence>
<dbReference type="GO" id="GO:0005730">
    <property type="term" value="C:nucleolus"/>
    <property type="evidence" value="ECO:0007669"/>
    <property type="project" value="UniProtKB-SubCell"/>
</dbReference>
<feature type="domain" description="Exoribonuclease phosphorolytic" evidence="12">
    <location>
        <begin position="193"/>
        <end position="260"/>
    </location>
</feature>
<dbReference type="PANTHER" id="PTHR11097">
    <property type="entry name" value="EXOSOME COMPLEX EXONUCLEASE RIBOSOMAL RNA PROCESSING PROTEIN"/>
    <property type="match status" value="1"/>
</dbReference>
<dbReference type="GO" id="GO:0000176">
    <property type="term" value="C:nuclear exosome (RNase complex)"/>
    <property type="evidence" value="ECO:0007669"/>
    <property type="project" value="UniProtKB-ARBA"/>
</dbReference>
<feature type="domain" description="Exoribonuclease phosphorolytic" evidence="11">
    <location>
        <begin position="33"/>
        <end position="167"/>
    </location>
</feature>